<dbReference type="Proteomes" id="UP001214250">
    <property type="component" value="Chromosome 2"/>
</dbReference>
<evidence type="ECO:0000313" key="2">
    <source>
        <dbReference type="EMBL" id="WDE99219.1"/>
    </source>
</evidence>
<gene>
    <name evidence="2" type="ORF">PQO03_15395</name>
</gene>
<dbReference type="EMBL" id="CP117812">
    <property type="protein sequence ID" value="WDE99219.1"/>
    <property type="molecule type" value="Genomic_DNA"/>
</dbReference>
<reference evidence="2 3" key="1">
    <citation type="submission" date="2023-02" db="EMBL/GenBank/DDBJ databases">
        <title>Genome sequence of Lentisphaera profundi SAORIC-696.</title>
        <authorList>
            <person name="Kim e."/>
            <person name="Cho J.-C."/>
            <person name="Choi A."/>
            <person name="Kang I."/>
        </authorList>
    </citation>
    <scope>NUCLEOTIDE SEQUENCE [LARGE SCALE GENOMIC DNA]</scope>
    <source>
        <strain evidence="2 3">SAORIC-696</strain>
    </source>
</reference>
<evidence type="ECO:0000313" key="3">
    <source>
        <dbReference type="Proteomes" id="UP001214250"/>
    </source>
</evidence>
<feature type="chain" id="PRO_5046015805" evidence="1">
    <location>
        <begin position="20"/>
        <end position="95"/>
    </location>
</feature>
<keyword evidence="3" id="KW-1185">Reference proteome</keyword>
<proteinExistence type="predicted"/>
<organism evidence="2 3">
    <name type="scientific">Lentisphaera profundi</name>
    <dbReference type="NCBI Taxonomy" id="1658616"/>
    <lineage>
        <taxon>Bacteria</taxon>
        <taxon>Pseudomonadati</taxon>
        <taxon>Lentisphaerota</taxon>
        <taxon>Lentisphaeria</taxon>
        <taxon>Lentisphaerales</taxon>
        <taxon>Lentisphaeraceae</taxon>
        <taxon>Lentisphaera</taxon>
    </lineage>
</organism>
<sequence length="95" mass="11125">MKFLYFLILLTLSSCSSFDGSKHYFSESSVLIISRNDTVKIENIYFKKIYSEGRVLSRDGEILELSITSYKPKYPPEDKVIKVELLPLQKFLYMK</sequence>
<evidence type="ECO:0000256" key="1">
    <source>
        <dbReference type="SAM" id="SignalP"/>
    </source>
</evidence>
<dbReference type="RefSeq" id="WP_274154079.1">
    <property type="nucleotide sequence ID" value="NZ_CP117812.1"/>
</dbReference>
<dbReference type="PROSITE" id="PS51257">
    <property type="entry name" value="PROKAR_LIPOPROTEIN"/>
    <property type="match status" value="1"/>
</dbReference>
<keyword evidence="1" id="KW-0732">Signal</keyword>
<feature type="signal peptide" evidence="1">
    <location>
        <begin position="1"/>
        <end position="19"/>
    </location>
</feature>
<name>A0ABY7W2M7_9BACT</name>
<accession>A0ABY7W2M7</accession>
<protein>
    <submittedName>
        <fullName evidence="2">Uncharacterized protein</fullName>
    </submittedName>
</protein>